<gene>
    <name evidence="4" type="ORF">MPH_09274</name>
</gene>
<feature type="domain" description="Alpha-L-rhamnosidase six-hairpin glycosidase" evidence="2">
    <location>
        <begin position="239"/>
        <end position="461"/>
    </location>
</feature>
<dbReference type="Proteomes" id="UP000007129">
    <property type="component" value="Unassembled WGS sequence"/>
</dbReference>
<evidence type="ECO:0000256" key="1">
    <source>
        <dbReference type="SAM" id="SignalP"/>
    </source>
</evidence>
<feature type="domain" description="Alpha-L-rhamnosidase C-terminal" evidence="3">
    <location>
        <begin position="571"/>
        <end position="627"/>
    </location>
</feature>
<dbReference type="GO" id="GO:0003824">
    <property type="term" value="F:catalytic activity"/>
    <property type="evidence" value="ECO:0007669"/>
    <property type="project" value="UniProtKB-ARBA"/>
</dbReference>
<dbReference type="PANTHER" id="PTHR34987">
    <property type="entry name" value="C, PUTATIVE (AFU_ORTHOLOGUE AFUA_3G02880)-RELATED"/>
    <property type="match status" value="1"/>
</dbReference>
<dbReference type="AlphaFoldDB" id="K2RG66"/>
<dbReference type="GO" id="GO:0005975">
    <property type="term" value="P:carbohydrate metabolic process"/>
    <property type="evidence" value="ECO:0007669"/>
    <property type="project" value="InterPro"/>
</dbReference>
<sequence length="660" mass="71286">MHLSSRIGVLLPLVAAALHCADAADEPWKRFILSPHSRTVQPISVHSISGDAIVTSNSDGIVLTLNPSAQVSLDFGVEVGGLLSFNTKTEASSTPLLALAFAESPLNVREISDDATGSVASQDWDRELNVSLPKGVWHYSMPAERFRGGFRFVTVTARAPIVLTNITCGIGFSPSQADLTDYSGHFFAPQDELLTRIWYAGAYTTQTNIGPANSGRFLPQVRPGWSYNSSAGVAGPLLMDGAKRDRAVWPGDHGISGQTALLALGEAGLQAFHNSLETMFYYQNSTTGRFPYAGPSTRSFNGRNASDTYHAWNLIAIYNYAIFTGDQAWVEGHWKSISRGVDYILAGLNNTVGLHNQSTRYDWGRQGAGEYNSALNALDYHALNRLSSLAVSLRKTDLASSWMAAAARLKAAYNKFLWDFDISLYRDNTTTSLHPQDGNALALLFNLTENTGQAAALSLALTRNWNSIGPVTPELPDVISPFISGVEVLGHFKAGNASRALQLTRRLWGYLLDSPIMTGSTFAEGLAANGSLYYRGASGYNFDAAYTSMSHSWSSAPTIALTTRVAGLEITGWLEWTFAPQPGGLSEATSGFRTPFGHFRVEWVVRNGTFTATLETPPGTTGSVNLPWRCGSVTIDGLRWTGLSVKGGSTHFLHASGCQE</sequence>
<protein>
    <submittedName>
        <fullName evidence="4">Bacterial alpha-L-rhamnosidase</fullName>
    </submittedName>
</protein>
<dbReference type="InterPro" id="IPR035398">
    <property type="entry name" value="Bac_rhamnosid_C"/>
</dbReference>
<dbReference type="InterPro" id="IPR035396">
    <property type="entry name" value="Bac_rhamnosid6H"/>
</dbReference>
<dbReference type="VEuPathDB" id="FungiDB:MPH_09274"/>
<dbReference type="OrthoDB" id="10036721at2759"/>
<dbReference type="InterPro" id="IPR012341">
    <property type="entry name" value="6hp_glycosidase-like_sf"/>
</dbReference>
<dbReference type="Pfam" id="PF17389">
    <property type="entry name" value="Bac_rhamnosid6H"/>
    <property type="match status" value="1"/>
</dbReference>
<feature type="chain" id="PRO_5003863725" evidence="1">
    <location>
        <begin position="24"/>
        <end position="660"/>
    </location>
</feature>
<dbReference type="Gene3D" id="1.50.10.10">
    <property type="match status" value="1"/>
</dbReference>
<reference evidence="4 5" key="1">
    <citation type="journal article" date="2012" name="BMC Genomics">
        <title>Tools to kill: Genome of one of the most destructive plant pathogenic fungi Macrophomina phaseolina.</title>
        <authorList>
            <person name="Islam M.S."/>
            <person name="Haque M.S."/>
            <person name="Islam M.M."/>
            <person name="Emdad E.M."/>
            <person name="Halim A."/>
            <person name="Hossen Q.M.M."/>
            <person name="Hossain M.Z."/>
            <person name="Ahmed B."/>
            <person name="Rahim S."/>
            <person name="Rahman M.S."/>
            <person name="Alam M.M."/>
            <person name="Hou S."/>
            <person name="Wan X."/>
            <person name="Saito J.A."/>
            <person name="Alam M."/>
        </authorList>
    </citation>
    <scope>NUCLEOTIDE SEQUENCE [LARGE SCALE GENOMIC DNA]</scope>
    <source>
        <strain evidence="4 5">MS6</strain>
    </source>
</reference>
<dbReference type="STRING" id="1126212.K2RG66"/>
<proteinExistence type="predicted"/>
<dbReference type="Gene3D" id="2.60.420.10">
    <property type="entry name" value="Maltose phosphorylase, domain 3"/>
    <property type="match status" value="1"/>
</dbReference>
<dbReference type="InParanoid" id="K2RG66"/>
<evidence type="ECO:0000259" key="3">
    <source>
        <dbReference type="Pfam" id="PF17390"/>
    </source>
</evidence>
<dbReference type="SUPFAM" id="SSF48208">
    <property type="entry name" value="Six-hairpin glycosidases"/>
    <property type="match status" value="1"/>
</dbReference>
<evidence type="ECO:0000313" key="5">
    <source>
        <dbReference type="Proteomes" id="UP000007129"/>
    </source>
</evidence>
<feature type="signal peptide" evidence="1">
    <location>
        <begin position="1"/>
        <end position="23"/>
    </location>
</feature>
<evidence type="ECO:0000313" key="4">
    <source>
        <dbReference type="EMBL" id="EKG13578.1"/>
    </source>
</evidence>
<dbReference type="eggNOG" id="ENOG502QWE4">
    <property type="taxonomic scope" value="Eukaryota"/>
</dbReference>
<comment type="caution">
    <text evidence="4">The sequence shown here is derived from an EMBL/GenBank/DDBJ whole genome shotgun (WGS) entry which is preliminary data.</text>
</comment>
<organism evidence="4 5">
    <name type="scientific">Macrophomina phaseolina (strain MS6)</name>
    <name type="common">Charcoal rot fungus</name>
    <dbReference type="NCBI Taxonomy" id="1126212"/>
    <lineage>
        <taxon>Eukaryota</taxon>
        <taxon>Fungi</taxon>
        <taxon>Dikarya</taxon>
        <taxon>Ascomycota</taxon>
        <taxon>Pezizomycotina</taxon>
        <taxon>Dothideomycetes</taxon>
        <taxon>Dothideomycetes incertae sedis</taxon>
        <taxon>Botryosphaeriales</taxon>
        <taxon>Botryosphaeriaceae</taxon>
        <taxon>Macrophomina</taxon>
    </lineage>
</organism>
<name>K2RG66_MACPH</name>
<dbReference type="HOGENOM" id="CLU_007933_3_0_1"/>
<dbReference type="EMBL" id="AHHD01000406">
    <property type="protein sequence ID" value="EKG13578.1"/>
    <property type="molecule type" value="Genomic_DNA"/>
</dbReference>
<accession>K2RG66</accession>
<evidence type="ECO:0000259" key="2">
    <source>
        <dbReference type="Pfam" id="PF17389"/>
    </source>
</evidence>
<dbReference type="InterPro" id="IPR008928">
    <property type="entry name" value="6-hairpin_glycosidase_sf"/>
</dbReference>
<dbReference type="Pfam" id="PF17390">
    <property type="entry name" value="Bac_rhamnosid_C"/>
    <property type="match status" value="1"/>
</dbReference>
<keyword evidence="1" id="KW-0732">Signal</keyword>
<dbReference type="PANTHER" id="PTHR34987:SF6">
    <property type="entry name" value="ALPHA-L-RHAMNOSIDASE SIX-HAIRPIN GLYCOSIDASE DOMAIN-CONTAINING PROTEIN"/>
    <property type="match status" value="1"/>
</dbReference>